<dbReference type="CDD" id="cd00609">
    <property type="entry name" value="AAT_like"/>
    <property type="match status" value="1"/>
</dbReference>
<evidence type="ECO:0000313" key="10">
    <source>
        <dbReference type="Proteomes" id="UP001597353"/>
    </source>
</evidence>
<sequence length="395" mass="41784">MRLAKRVSDMTGGGPDGWAIYYQARAMAEAGQPVTNLTIGEHDVRTDPAILDAMHRSARAGNTGYTFGAGKPALRAAVAERVELRTGVRTGPENVIITPGGQAGLFASHMVLCDAGDRALFIDPYYATYPGTIRATGAEAVPVPTRSADAFQPTAEVLDAHLPGARTLLINTPNNPTGVVWSRPTLERVADAVTRHGTWLISDEVYDTQIWEGEHLSPRALPGMAERTVVIGSMSKSHAMTGSRLGWVVAPAEVVTAITTLATSTTYGVAPFIQDAALFALQQGGAFESAIAEPFRRRRDIAMRVLGGPNPGLRLIPASGAMYLMLDIRATGLSGNAFAERLLAEEAIAVMPGESFGAAAAGHLRVAMTIEDNAFEDALVRIAAFAGRVVQEPAL</sequence>
<comment type="catalytic activity">
    <reaction evidence="6">
        <text>L-aspartate + 2-oxoglutarate = oxaloacetate + L-glutamate</text>
        <dbReference type="Rhea" id="RHEA:21824"/>
        <dbReference type="ChEBI" id="CHEBI:16452"/>
        <dbReference type="ChEBI" id="CHEBI:16810"/>
        <dbReference type="ChEBI" id="CHEBI:29985"/>
        <dbReference type="ChEBI" id="CHEBI:29991"/>
        <dbReference type="EC" id="2.6.1.1"/>
    </reaction>
</comment>
<keyword evidence="5" id="KW-0663">Pyridoxal phosphate</keyword>
<dbReference type="RefSeq" id="WP_390265941.1">
    <property type="nucleotide sequence ID" value="NZ_JBHUGH010000038.1"/>
</dbReference>
<organism evidence="9 10">
    <name type="scientific">Halodurantibacterium flavum</name>
    <dbReference type="NCBI Taxonomy" id="1382802"/>
    <lineage>
        <taxon>Bacteria</taxon>
        <taxon>Pseudomonadati</taxon>
        <taxon>Pseudomonadota</taxon>
        <taxon>Alphaproteobacteria</taxon>
        <taxon>Rhodobacterales</taxon>
        <taxon>Paracoccaceae</taxon>
        <taxon>Halodurantibacterium</taxon>
    </lineage>
</organism>
<comment type="similarity">
    <text evidence="2 7">Belongs to the class-I pyridoxal-phosphate-dependent aminotransferase family.</text>
</comment>
<reference evidence="10" key="1">
    <citation type="journal article" date="2019" name="Int. J. Syst. Evol. Microbiol.">
        <title>The Global Catalogue of Microorganisms (GCM) 10K type strain sequencing project: providing services to taxonomists for standard genome sequencing and annotation.</title>
        <authorList>
            <consortium name="The Broad Institute Genomics Platform"/>
            <consortium name="The Broad Institute Genome Sequencing Center for Infectious Disease"/>
            <person name="Wu L."/>
            <person name="Ma J."/>
        </authorList>
    </citation>
    <scope>NUCLEOTIDE SEQUENCE [LARGE SCALE GENOMIC DNA]</scope>
    <source>
        <strain evidence="10">CGMCC 4.7242</strain>
    </source>
</reference>
<dbReference type="EMBL" id="JBHUGH010000038">
    <property type="protein sequence ID" value="MFD1914500.1"/>
    <property type="molecule type" value="Genomic_DNA"/>
</dbReference>
<evidence type="ECO:0000256" key="6">
    <source>
        <dbReference type="ARBA" id="ARBA00049185"/>
    </source>
</evidence>
<feature type="domain" description="Aminotransferase class I/classII large" evidence="8">
    <location>
        <begin position="33"/>
        <end position="382"/>
    </location>
</feature>
<evidence type="ECO:0000256" key="5">
    <source>
        <dbReference type="ARBA" id="ARBA00022898"/>
    </source>
</evidence>
<keyword evidence="3 7" id="KW-0032">Aminotransferase</keyword>
<evidence type="ECO:0000256" key="3">
    <source>
        <dbReference type="ARBA" id="ARBA00022576"/>
    </source>
</evidence>
<dbReference type="Pfam" id="PF00155">
    <property type="entry name" value="Aminotran_1_2"/>
    <property type="match status" value="1"/>
</dbReference>
<dbReference type="PROSITE" id="PS00105">
    <property type="entry name" value="AA_TRANSFER_CLASS_1"/>
    <property type="match status" value="1"/>
</dbReference>
<protein>
    <recommendedName>
        <fullName evidence="7">Aminotransferase</fullName>
        <ecNumber evidence="7">2.6.1.-</ecNumber>
    </recommendedName>
</protein>
<proteinExistence type="inferred from homology"/>
<evidence type="ECO:0000256" key="4">
    <source>
        <dbReference type="ARBA" id="ARBA00022679"/>
    </source>
</evidence>
<comment type="cofactor">
    <cofactor evidence="1 7">
        <name>pyridoxal 5'-phosphate</name>
        <dbReference type="ChEBI" id="CHEBI:597326"/>
    </cofactor>
</comment>
<evidence type="ECO:0000259" key="8">
    <source>
        <dbReference type="Pfam" id="PF00155"/>
    </source>
</evidence>
<dbReference type="EC" id="2.6.1.-" evidence="7"/>
<accession>A0ABW4SA45</accession>
<name>A0ABW4SA45_9RHOB</name>
<dbReference type="PANTHER" id="PTHR46383:SF1">
    <property type="entry name" value="ASPARTATE AMINOTRANSFERASE"/>
    <property type="match status" value="1"/>
</dbReference>
<comment type="caution">
    <text evidence="9">The sequence shown here is derived from an EMBL/GenBank/DDBJ whole genome shotgun (WGS) entry which is preliminary data.</text>
</comment>
<dbReference type="InterPro" id="IPR004838">
    <property type="entry name" value="NHTrfase_class1_PyrdxlP-BS"/>
</dbReference>
<dbReference type="InterPro" id="IPR004839">
    <property type="entry name" value="Aminotransferase_I/II_large"/>
</dbReference>
<dbReference type="PANTHER" id="PTHR46383">
    <property type="entry name" value="ASPARTATE AMINOTRANSFERASE"/>
    <property type="match status" value="1"/>
</dbReference>
<gene>
    <name evidence="9" type="ORF">ACFSGJ_20035</name>
</gene>
<evidence type="ECO:0000256" key="1">
    <source>
        <dbReference type="ARBA" id="ARBA00001933"/>
    </source>
</evidence>
<dbReference type="InterPro" id="IPR050596">
    <property type="entry name" value="AspAT/PAT-like"/>
</dbReference>
<evidence type="ECO:0000256" key="2">
    <source>
        <dbReference type="ARBA" id="ARBA00007441"/>
    </source>
</evidence>
<keyword evidence="10" id="KW-1185">Reference proteome</keyword>
<dbReference type="Gene3D" id="3.40.640.10">
    <property type="entry name" value="Type I PLP-dependent aspartate aminotransferase-like (Major domain)"/>
    <property type="match status" value="1"/>
</dbReference>
<dbReference type="SUPFAM" id="SSF53383">
    <property type="entry name" value="PLP-dependent transferases"/>
    <property type="match status" value="1"/>
</dbReference>
<dbReference type="GO" id="GO:0008483">
    <property type="term" value="F:transaminase activity"/>
    <property type="evidence" value="ECO:0007669"/>
    <property type="project" value="UniProtKB-KW"/>
</dbReference>
<evidence type="ECO:0000256" key="7">
    <source>
        <dbReference type="RuleBase" id="RU000481"/>
    </source>
</evidence>
<dbReference type="InterPro" id="IPR015424">
    <property type="entry name" value="PyrdxlP-dep_Trfase"/>
</dbReference>
<dbReference type="InterPro" id="IPR015421">
    <property type="entry name" value="PyrdxlP-dep_Trfase_major"/>
</dbReference>
<evidence type="ECO:0000313" key="9">
    <source>
        <dbReference type="EMBL" id="MFD1914500.1"/>
    </source>
</evidence>
<dbReference type="Proteomes" id="UP001597353">
    <property type="component" value="Unassembled WGS sequence"/>
</dbReference>
<keyword evidence="4 7" id="KW-0808">Transferase</keyword>